<evidence type="ECO:0000313" key="1">
    <source>
        <dbReference type="EMBL" id="TYI63837.1"/>
    </source>
</evidence>
<accession>A0A5D2TFF4</accession>
<dbReference type="Proteomes" id="UP000323597">
    <property type="component" value="Chromosome D09"/>
</dbReference>
<name>A0A5D2TFF4_GOSMU</name>
<sequence length="127" mass="14172">MLLRSERKLVMLLATGLSPSRVRHFTALPSSTTLLLLSHNPVFTMHYHIALFRLSSRVGDKRTRTADIRHRDSCGSGGSCYRKTRNGGELSPSESLVLRMLVLRMSDCPSLTLTAQPESGQLMHSTY</sequence>
<dbReference type="AlphaFoldDB" id="A0A5D2TFF4"/>
<dbReference type="EMBL" id="CM017657">
    <property type="protein sequence ID" value="TYI63837.1"/>
    <property type="molecule type" value="Genomic_DNA"/>
</dbReference>
<organism evidence="1 2">
    <name type="scientific">Gossypium mustelinum</name>
    <name type="common">Cotton</name>
    <name type="synonym">Gossypium caicoense</name>
    <dbReference type="NCBI Taxonomy" id="34275"/>
    <lineage>
        <taxon>Eukaryota</taxon>
        <taxon>Viridiplantae</taxon>
        <taxon>Streptophyta</taxon>
        <taxon>Embryophyta</taxon>
        <taxon>Tracheophyta</taxon>
        <taxon>Spermatophyta</taxon>
        <taxon>Magnoliopsida</taxon>
        <taxon>eudicotyledons</taxon>
        <taxon>Gunneridae</taxon>
        <taxon>Pentapetalae</taxon>
        <taxon>rosids</taxon>
        <taxon>malvids</taxon>
        <taxon>Malvales</taxon>
        <taxon>Malvaceae</taxon>
        <taxon>Malvoideae</taxon>
        <taxon>Gossypium</taxon>
    </lineage>
</organism>
<proteinExistence type="predicted"/>
<protein>
    <submittedName>
        <fullName evidence="1">Uncharacterized protein</fullName>
    </submittedName>
</protein>
<reference evidence="1 2" key="1">
    <citation type="submission" date="2019-07" db="EMBL/GenBank/DDBJ databases">
        <title>WGS assembly of Gossypium mustelinum.</title>
        <authorList>
            <person name="Chen Z.J."/>
            <person name="Sreedasyam A."/>
            <person name="Ando A."/>
            <person name="Song Q."/>
            <person name="De L."/>
            <person name="Hulse-Kemp A."/>
            <person name="Ding M."/>
            <person name="Ye W."/>
            <person name="Kirkbride R."/>
            <person name="Jenkins J."/>
            <person name="Plott C."/>
            <person name="Lovell J."/>
            <person name="Lin Y.-M."/>
            <person name="Vaughn R."/>
            <person name="Liu B."/>
            <person name="Li W."/>
            <person name="Simpson S."/>
            <person name="Scheffler B."/>
            <person name="Saski C."/>
            <person name="Grover C."/>
            <person name="Hu G."/>
            <person name="Conover J."/>
            <person name="Carlson J."/>
            <person name="Shu S."/>
            <person name="Boston L."/>
            <person name="Williams M."/>
            <person name="Peterson D."/>
            <person name="Mcgee K."/>
            <person name="Jones D."/>
            <person name="Wendel J."/>
            <person name="Stelly D."/>
            <person name="Grimwood J."/>
            <person name="Schmutz J."/>
        </authorList>
    </citation>
    <scope>NUCLEOTIDE SEQUENCE [LARGE SCALE GENOMIC DNA]</scope>
    <source>
        <strain evidence="1">1408120.09</strain>
    </source>
</reference>
<evidence type="ECO:0000313" key="2">
    <source>
        <dbReference type="Proteomes" id="UP000323597"/>
    </source>
</evidence>
<keyword evidence="2" id="KW-1185">Reference proteome</keyword>
<gene>
    <name evidence="1" type="ORF">E1A91_D09G044400v1</name>
</gene>